<feature type="transmembrane region" description="Helical" evidence="13">
    <location>
        <begin position="152"/>
        <end position="172"/>
    </location>
</feature>
<dbReference type="InterPro" id="IPR006544">
    <property type="entry name" value="P-type_TPase_V"/>
</dbReference>
<sequence length="1191" mass="130118">MTVRSMSLASANYVHITSNGKHLSLVPVTDIDVHNSLLSGFDVSKENSYDGRKGMATKLNTFEFRHYRFAYVPALSCYVPISQWKDPAWTSGMSKSITGLDENTVVQRRRLFGECVIGIEEKTYLQLLWEEALNPFYIFQAASIAIWCSEEYYYYSGAILLISAVSIASTLISTKQASRRIREMSTYVCPTLVLRENRWHEVQSSQLVPGDIIDISLPGFEVLPCEVILLEGDCIANESMLTGESVPESKIPLEPSSDILQSIDMAAHAFGPAVSRHILFAGTKLIRARKTESAYGSGVPTQHTTAMVLRTGFYTTKGSLVRSILFPHPTRFRFYTDALRFVMVLAGLAIIGFIVNTINLHRLGVSTGEIVKKALDLITVAVPPALPAAMTIGMVFAAKRLRKAGIFCISPSRINVASKIAVMCFDKTGTLTEDRLDMIGVHLASQRSNAFLDMKRSAEPLAESLATTDSGSVVDAVGVPGVSAIGAIATCHSLHVVDGALVGDPLEIEMVRFTGWRIDEGEGVSNGLANSSDFSAATSDNLYCTSVHPPSTALEINANVHYSEGIRIIKCFEFAPELCRASVIAKSLHAQNAEVYVKGAPEVLQGLCLAHTVPPDLDHVLARHAQSGSRVIAIAGKPLAMPQDKAVLLERSEVECDLIFIGLLLFANKLKPATADVLQELGNANIRTIMCTGDNPLTAVCVARECGLVESDMHVFVSRLATSLVTPINDDKALLEDKIETSNLHAPLVDVSWVESEDARIVLNPVTLMPVPANIADDVAAERSREIAQTRNYCIAITGSVFGHLEKSVQQSETWKRLLMLGAVFARMSPEQKASLVGQLQHLGYIAGFCGDGANDISALRTADVGISLSEAEASVAAPFTSCSADIQCVPTVIREGRCSIVTSFSCFKYMALYSIIQFTTCCMLYSYDINLTNGQFLYIDLFTILPIAVCIDRFVPSERLVPKRPSARLTSKKVLTSLLGNIALVVGFQTAMFLVTEAQTWYNKPKPSIPGDADSTPNEGELNTSLYLLSSFQYLFMGVVFSIGPPYRKPALRSYAFVAVVGVLLVFDLWVTLIPVPGLRSLFGLVYIGIGWRFVITGMAAANFALCYYSERVIFPRIARPLAKIGRLCRYAATGRLSDVLGNMGIKTSGMASKTNQPTGLWKRLGQRQNRKEYKLIEQAMRNEGKYFEV</sequence>
<dbReference type="SUPFAM" id="SSF81653">
    <property type="entry name" value="Calcium ATPase, transduction domain A"/>
    <property type="match status" value="1"/>
</dbReference>
<dbReference type="GO" id="GO:0019829">
    <property type="term" value="F:ATPase-coupled monoatomic cation transmembrane transporter activity"/>
    <property type="evidence" value="ECO:0007669"/>
    <property type="project" value="TreeGrafter"/>
</dbReference>
<dbReference type="InterPro" id="IPR023214">
    <property type="entry name" value="HAD_sf"/>
</dbReference>
<evidence type="ECO:0000256" key="4">
    <source>
        <dbReference type="ARBA" id="ARBA00022692"/>
    </source>
</evidence>
<evidence type="ECO:0000256" key="3">
    <source>
        <dbReference type="ARBA" id="ARBA00022553"/>
    </source>
</evidence>
<dbReference type="FunFam" id="3.40.50.1000:FF:000068">
    <property type="entry name" value="Cation-transporting ATPase"/>
    <property type="match status" value="1"/>
</dbReference>
<keyword evidence="7" id="KW-0067">ATP-binding</keyword>
<accession>A0A9W8LSM0</accession>
<dbReference type="SFLD" id="SFLDS00003">
    <property type="entry name" value="Haloacid_Dehalogenase"/>
    <property type="match status" value="1"/>
</dbReference>
<dbReference type="GO" id="GO:0006874">
    <property type="term" value="P:intracellular calcium ion homeostasis"/>
    <property type="evidence" value="ECO:0007669"/>
    <property type="project" value="TreeGrafter"/>
</dbReference>
<dbReference type="GO" id="GO:0140358">
    <property type="term" value="F:P-type transmembrane transporter activity"/>
    <property type="evidence" value="ECO:0007669"/>
    <property type="project" value="InterPro"/>
</dbReference>
<keyword evidence="16" id="KW-1185">Reference proteome</keyword>
<dbReference type="SUPFAM" id="SSF81660">
    <property type="entry name" value="Metal cation-transporting ATPase, ATP-binding domain N"/>
    <property type="match status" value="1"/>
</dbReference>
<comment type="caution">
    <text evidence="15">The sequence shown here is derived from an EMBL/GenBank/DDBJ whole genome shotgun (WGS) entry which is preliminary data.</text>
</comment>
<feature type="transmembrane region" description="Helical" evidence="13">
    <location>
        <begin position="338"/>
        <end position="358"/>
    </location>
</feature>
<feature type="domain" description="P-type ATPase A" evidence="14">
    <location>
        <begin position="191"/>
        <end position="324"/>
    </location>
</feature>
<dbReference type="GO" id="GO:0016887">
    <property type="term" value="F:ATP hydrolysis activity"/>
    <property type="evidence" value="ECO:0007669"/>
    <property type="project" value="InterPro"/>
</dbReference>
<dbReference type="SFLD" id="SFLDF00027">
    <property type="entry name" value="p-type_atpase"/>
    <property type="match status" value="1"/>
</dbReference>
<dbReference type="InterPro" id="IPR059000">
    <property type="entry name" value="ATPase_P-type_domA"/>
</dbReference>
<feature type="transmembrane region" description="Helical" evidence="13">
    <location>
        <begin position="1056"/>
        <end position="1077"/>
    </location>
</feature>
<dbReference type="AlphaFoldDB" id="A0A9W8LSM0"/>
<evidence type="ECO:0000313" key="15">
    <source>
        <dbReference type="EMBL" id="KAJ2801014.1"/>
    </source>
</evidence>
<dbReference type="Gene3D" id="3.40.50.1000">
    <property type="entry name" value="HAD superfamily/HAD-like"/>
    <property type="match status" value="1"/>
</dbReference>
<evidence type="ECO:0000256" key="2">
    <source>
        <dbReference type="ARBA" id="ARBA00006000"/>
    </source>
</evidence>
<evidence type="ECO:0000256" key="10">
    <source>
        <dbReference type="ARBA" id="ARBA00022989"/>
    </source>
</evidence>
<evidence type="ECO:0000256" key="7">
    <source>
        <dbReference type="ARBA" id="ARBA00022840"/>
    </source>
</evidence>
<dbReference type="GO" id="GO:0016020">
    <property type="term" value="C:membrane"/>
    <property type="evidence" value="ECO:0007669"/>
    <property type="project" value="UniProtKB-SubCell"/>
</dbReference>
<dbReference type="PROSITE" id="PS00154">
    <property type="entry name" value="ATPASE_E1_E2"/>
    <property type="match status" value="1"/>
</dbReference>
<evidence type="ECO:0000256" key="13">
    <source>
        <dbReference type="SAM" id="Phobius"/>
    </source>
</evidence>
<feature type="transmembrane region" description="Helical" evidence="13">
    <location>
        <begin position="1083"/>
        <end position="1110"/>
    </location>
</feature>
<dbReference type="EMBL" id="JANBUO010000886">
    <property type="protein sequence ID" value="KAJ2801014.1"/>
    <property type="molecule type" value="Genomic_DNA"/>
</dbReference>
<feature type="transmembrane region" description="Helical" evidence="13">
    <location>
        <begin position="378"/>
        <end position="397"/>
    </location>
</feature>
<dbReference type="PROSITE" id="PS01229">
    <property type="entry name" value="COF_2"/>
    <property type="match status" value="1"/>
</dbReference>
<keyword evidence="4 13" id="KW-0812">Transmembrane</keyword>
<dbReference type="InterPro" id="IPR008250">
    <property type="entry name" value="ATPase_P-typ_transduc_dom_A_sf"/>
</dbReference>
<dbReference type="InterPro" id="IPR036412">
    <property type="entry name" value="HAD-like_sf"/>
</dbReference>
<gene>
    <name evidence="15" type="ORF">H4R20_003839</name>
</gene>
<dbReference type="FunFam" id="1.20.1110.10:FF:000023">
    <property type="entry name" value="Cation-transporting ATPase"/>
    <property type="match status" value="1"/>
</dbReference>
<dbReference type="PANTHER" id="PTHR45630">
    <property type="entry name" value="CATION-TRANSPORTING ATPASE-RELATED"/>
    <property type="match status" value="1"/>
</dbReference>
<evidence type="ECO:0000256" key="5">
    <source>
        <dbReference type="ARBA" id="ARBA00022723"/>
    </source>
</evidence>
<dbReference type="Gene3D" id="3.40.1110.10">
    <property type="entry name" value="Calcium-transporting ATPase, cytoplasmic domain N"/>
    <property type="match status" value="1"/>
</dbReference>
<keyword evidence="11 13" id="KW-0472">Membrane</keyword>
<dbReference type="InterPro" id="IPR023299">
    <property type="entry name" value="ATPase_P-typ_cyto_dom_N"/>
</dbReference>
<comment type="similarity">
    <text evidence="2">Belongs to the cation transport ATPase (P-type) (TC 3.A.3) family. Type V subfamily.</text>
</comment>
<keyword evidence="10 13" id="KW-1133">Transmembrane helix</keyword>
<keyword evidence="5" id="KW-0479">Metal-binding</keyword>
<evidence type="ECO:0000256" key="8">
    <source>
        <dbReference type="ARBA" id="ARBA00022842"/>
    </source>
</evidence>
<dbReference type="Gene3D" id="2.70.150.10">
    <property type="entry name" value="Calcium-transporting ATPase, cytoplasmic transduction domain A"/>
    <property type="match status" value="1"/>
</dbReference>
<dbReference type="OrthoDB" id="48943at2759"/>
<evidence type="ECO:0000256" key="6">
    <source>
        <dbReference type="ARBA" id="ARBA00022741"/>
    </source>
</evidence>
<keyword evidence="6" id="KW-0547">Nucleotide-binding</keyword>
<keyword evidence="3" id="KW-0597">Phosphoprotein</keyword>
<dbReference type="GO" id="GO:0046872">
    <property type="term" value="F:metal ion binding"/>
    <property type="evidence" value="ECO:0007669"/>
    <property type="project" value="UniProtKB-KW"/>
</dbReference>
<protein>
    <recommendedName>
        <fullName evidence="14">P-type ATPase A domain-containing protein</fullName>
    </recommendedName>
</protein>
<comment type="catalytic activity">
    <reaction evidence="12">
        <text>ATP + H2O = ADP + phosphate + H(+)</text>
        <dbReference type="Rhea" id="RHEA:13065"/>
        <dbReference type="ChEBI" id="CHEBI:15377"/>
        <dbReference type="ChEBI" id="CHEBI:15378"/>
        <dbReference type="ChEBI" id="CHEBI:30616"/>
        <dbReference type="ChEBI" id="CHEBI:43474"/>
        <dbReference type="ChEBI" id="CHEBI:456216"/>
    </reaction>
</comment>
<dbReference type="InterPro" id="IPR018303">
    <property type="entry name" value="ATPase_P-typ_P_site"/>
</dbReference>
<dbReference type="SFLD" id="SFLDG00002">
    <property type="entry name" value="C1.7:_P-type_atpase_like"/>
    <property type="match status" value="1"/>
</dbReference>
<evidence type="ECO:0000259" key="14">
    <source>
        <dbReference type="Pfam" id="PF00122"/>
    </source>
</evidence>
<dbReference type="InterPro" id="IPR023298">
    <property type="entry name" value="ATPase_P-typ_TM_dom_sf"/>
</dbReference>
<organism evidence="15 16">
    <name type="scientific">Coemansia guatemalensis</name>
    <dbReference type="NCBI Taxonomy" id="2761395"/>
    <lineage>
        <taxon>Eukaryota</taxon>
        <taxon>Fungi</taxon>
        <taxon>Fungi incertae sedis</taxon>
        <taxon>Zoopagomycota</taxon>
        <taxon>Kickxellomycotina</taxon>
        <taxon>Kickxellomycetes</taxon>
        <taxon>Kickxellales</taxon>
        <taxon>Kickxellaceae</taxon>
        <taxon>Coemansia</taxon>
    </lineage>
</organism>
<dbReference type="SUPFAM" id="SSF56784">
    <property type="entry name" value="HAD-like"/>
    <property type="match status" value="1"/>
</dbReference>
<dbReference type="InterPro" id="IPR044492">
    <property type="entry name" value="P_typ_ATPase_HD_dom"/>
</dbReference>
<keyword evidence="9" id="KW-1278">Translocase</keyword>
<dbReference type="InterPro" id="IPR001757">
    <property type="entry name" value="P_typ_ATPase"/>
</dbReference>
<dbReference type="GO" id="GO:0005524">
    <property type="term" value="F:ATP binding"/>
    <property type="evidence" value="ECO:0007669"/>
    <property type="project" value="UniProtKB-KW"/>
</dbReference>
<name>A0A9W8LSM0_9FUNG</name>
<feature type="transmembrane region" description="Helical" evidence="13">
    <location>
        <begin position="1026"/>
        <end position="1044"/>
    </location>
</feature>
<dbReference type="NCBIfam" id="TIGR01494">
    <property type="entry name" value="ATPase_P-type"/>
    <property type="match status" value="2"/>
</dbReference>
<feature type="transmembrane region" description="Helical" evidence="13">
    <location>
        <begin position="976"/>
        <end position="996"/>
    </location>
</feature>
<dbReference type="Pfam" id="PF00122">
    <property type="entry name" value="E1-E2_ATPase"/>
    <property type="match status" value="1"/>
</dbReference>
<keyword evidence="8" id="KW-0460">Magnesium</keyword>
<reference evidence="15" key="1">
    <citation type="submission" date="2022-07" db="EMBL/GenBank/DDBJ databases">
        <title>Phylogenomic reconstructions and comparative analyses of Kickxellomycotina fungi.</title>
        <authorList>
            <person name="Reynolds N.K."/>
            <person name="Stajich J.E."/>
            <person name="Barry K."/>
            <person name="Grigoriev I.V."/>
            <person name="Crous P."/>
            <person name="Smith M.E."/>
        </authorList>
    </citation>
    <scope>NUCLEOTIDE SEQUENCE</scope>
    <source>
        <strain evidence="15">NRRL 1565</strain>
    </source>
</reference>
<dbReference type="PRINTS" id="PR00119">
    <property type="entry name" value="CATATPASE"/>
</dbReference>
<dbReference type="Proteomes" id="UP001140094">
    <property type="component" value="Unassembled WGS sequence"/>
</dbReference>
<dbReference type="PANTHER" id="PTHR45630:SF8">
    <property type="entry name" value="CATION-TRANSPORTING ATPASE"/>
    <property type="match status" value="1"/>
</dbReference>
<dbReference type="Gene3D" id="1.20.1110.10">
    <property type="entry name" value="Calcium-transporting ATPase, transmembrane domain"/>
    <property type="match status" value="1"/>
</dbReference>
<evidence type="ECO:0000256" key="12">
    <source>
        <dbReference type="ARBA" id="ARBA00049360"/>
    </source>
</evidence>
<proteinExistence type="inferred from homology"/>
<evidence type="ECO:0000256" key="9">
    <source>
        <dbReference type="ARBA" id="ARBA00022967"/>
    </source>
</evidence>
<dbReference type="NCBIfam" id="TIGR01657">
    <property type="entry name" value="P-ATPase-V"/>
    <property type="match status" value="1"/>
</dbReference>
<evidence type="ECO:0000313" key="16">
    <source>
        <dbReference type="Proteomes" id="UP001140094"/>
    </source>
</evidence>
<comment type="subcellular location">
    <subcellularLocation>
        <location evidence="1">Membrane</location>
        <topology evidence="1">Multi-pass membrane protein</topology>
    </subcellularLocation>
</comment>
<evidence type="ECO:0000256" key="1">
    <source>
        <dbReference type="ARBA" id="ARBA00004141"/>
    </source>
</evidence>
<evidence type="ECO:0000256" key="11">
    <source>
        <dbReference type="ARBA" id="ARBA00023136"/>
    </source>
</evidence>
<dbReference type="SUPFAM" id="SSF81665">
    <property type="entry name" value="Calcium ATPase, transmembrane domain M"/>
    <property type="match status" value="1"/>
</dbReference>